<name>A0A7W9FIZ6_9HYPH</name>
<evidence type="ECO:0000313" key="1">
    <source>
        <dbReference type="EMBL" id="MBB5751031.1"/>
    </source>
</evidence>
<accession>A0A7W9FIZ6</accession>
<reference evidence="1 2" key="1">
    <citation type="submission" date="2020-08" db="EMBL/GenBank/DDBJ databases">
        <title>Genomic Encyclopedia of Type Strains, Phase IV (KMG-IV): sequencing the most valuable type-strain genomes for metagenomic binning, comparative biology and taxonomic classification.</title>
        <authorList>
            <person name="Goeker M."/>
        </authorList>
    </citation>
    <scope>NUCLEOTIDE SEQUENCE [LARGE SCALE GENOMIC DNA]</scope>
    <source>
        <strain evidence="1 2">DSM 16268</strain>
    </source>
</reference>
<proteinExistence type="predicted"/>
<gene>
    <name evidence="1" type="ORF">GGQ63_000074</name>
</gene>
<sequence length="99" mass="10950">MIFSPAEALLFAALVMTSVCVVLMQRRLRALAVDQGRYRAALDDSTVALLKARAAVGLVNDDSRDLLVQLCRKIEEAEAVLWRLDRAGKSIGRDPEIRP</sequence>
<comment type="caution">
    <text evidence="1">The sequence shown here is derived from an EMBL/GenBank/DDBJ whole genome shotgun (WGS) entry which is preliminary data.</text>
</comment>
<dbReference type="RefSeq" id="WP_183851619.1">
    <property type="nucleotide sequence ID" value="NZ_JACHOO010000001.1"/>
</dbReference>
<dbReference type="AlphaFoldDB" id="A0A7W9FIZ6"/>
<dbReference type="EMBL" id="JACHOO010000001">
    <property type="protein sequence ID" value="MBB5751031.1"/>
    <property type="molecule type" value="Genomic_DNA"/>
</dbReference>
<evidence type="ECO:0000313" key="2">
    <source>
        <dbReference type="Proteomes" id="UP000523821"/>
    </source>
</evidence>
<dbReference type="Proteomes" id="UP000523821">
    <property type="component" value="Unassembled WGS sequence"/>
</dbReference>
<organism evidence="1 2">
    <name type="scientific">Prosthecomicrobium pneumaticum</name>
    <dbReference type="NCBI Taxonomy" id="81895"/>
    <lineage>
        <taxon>Bacteria</taxon>
        <taxon>Pseudomonadati</taxon>
        <taxon>Pseudomonadota</taxon>
        <taxon>Alphaproteobacteria</taxon>
        <taxon>Hyphomicrobiales</taxon>
        <taxon>Kaistiaceae</taxon>
        <taxon>Prosthecomicrobium</taxon>
    </lineage>
</organism>
<keyword evidence="2" id="KW-1185">Reference proteome</keyword>
<protein>
    <submittedName>
        <fullName evidence="1">Uncharacterized protein</fullName>
    </submittedName>
</protein>